<dbReference type="EMBL" id="BAAATL010000014">
    <property type="protein sequence ID" value="GAA2485504.1"/>
    <property type="molecule type" value="Genomic_DNA"/>
</dbReference>
<sequence>MIAAGGLRWILTLLFAVPTVYGLWRTVRPGAEPAVRVDHGLHAVMGALMIAMAWPWGMDLPSTPQVVLFSLGAVWFLAGIPFRAGGRRTSSAARALLPHVVMMGAMAWMVAAMASSGTMSGGSGTGGGHDMAGMDMSGGTGIASMTLDGTGPKATAVLLAVVLAAFGLLWLSRALDGAKARDLTSVPAPGGSDPVERRPVGALDPACHAAMALAMAVMFVVLV</sequence>
<organism evidence="2 3">
    <name type="scientific">Streptomyces graminearus</name>
    <dbReference type="NCBI Taxonomy" id="284030"/>
    <lineage>
        <taxon>Bacteria</taxon>
        <taxon>Bacillati</taxon>
        <taxon>Actinomycetota</taxon>
        <taxon>Actinomycetes</taxon>
        <taxon>Kitasatosporales</taxon>
        <taxon>Streptomycetaceae</taxon>
        <taxon>Streptomyces</taxon>
    </lineage>
</organism>
<dbReference type="Pfam" id="PF17197">
    <property type="entry name" value="DUF5134"/>
    <property type="match status" value="1"/>
</dbReference>
<protein>
    <submittedName>
        <fullName evidence="2">DUF5134 domain-containing protein</fullName>
    </submittedName>
</protein>
<dbReference type="Proteomes" id="UP001501721">
    <property type="component" value="Unassembled WGS sequence"/>
</dbReference>
<evidence type="ECO:0000256" key="1">
    <source>
        <dbReference type="SAM" id="Phobius"/>
    </source>
</evidence>
<keyword evidence="1" id="KW-0472">Membrane</keyword>
<name>A0ABP5YTI9_9ACTN</name>
<feature type="transmembrane region" description="Helical" evidence="1">
    <location>
        <begin position="36"/>
        <end position="54"/>
    </location>
</feature>
<keyword evidence="3" id="KW-1185">Reference proteome</keyword>
<dbReference type="RefSeq" id="WP_346075355.1">
    <property type="nucleotide sequence ID" value="NZ_BAAATL010000014.1"/>
</dbReference>
<keyword evidence="1" id="KW-0812">Transmembrane</keyword>
<reference evidence="3" key="1">
    <citation type="journal article" date="2019" name="Int. J. Syst. Evol. Microbiol.">
        <title>The Global Catalogue of Microorganisms (GCM) 10K type strain sequencing project: providing services to taxonomists for standard genome sequencing and annotation.</title>
        <authorList>
            <consortium name="The Broad Institute Genomics Platform"/>
            <consortium name="The Broad Institute Genome Sequencing Center for Infectious Disease"/>
            <person name="Wu L."/>
            <person name="Ma J."/>
        </authorList>
    </citation>
    <scope>NUCLEOTIDE SEQUENCE [LARGE SCALE GENOMIC DNA]</scope>
    <source>
        <strain evidence="3">JCM 6923</strain>
    </source>
</reference>
<gene>
    <name evidence="2" type="ORF">GCM10010422_34020</name>
</gene>
<dbReference type="InterPro" id="IPR033458">
    <property type="entry name" value="DUF5134"/>
</dbReference>
<evidence type="ECO:0000313" key="3">
    <source>
        <dbReference type="Proteomes" id="UP001501721"/>
    </source>
</evidence>
<proteinExistence type="predicted"/>
<feature type="transmembrane region" description="Helical" evidence="1">
    <location>
        <begin position="96"/>
        <end position="114"/>
    </location>
</feature>
<evidence type="ECO:0000313" key="2">
    <source>
        <dbReference type="EMBL" id="GAA2485504.1"/>
    </source>
</evidence>
<feature type="transmembrane region" description="Helical" evidence="1">
    <location>
        <begin position="66"/>
        <end position="84"/>
    </location>
</feature>
<keyword evidence="1" id="KW-1133">Transmembrane helix</keyword>
<accession>A0ABP5YTI9</accession>
<comment type="caution">
    <text evidence="2">The sequence shown here is derived from an EMBL/GenBank/DDBJ whole genome shotgun (WGS) entry which is preliminary data.</text>
</comment>
<feature type="transmembrane region" description="Helical" evidence="1">
    <location>
        <begin position="154"/>
        <end position="171"/>
    </location>
</feature>
<feature type="transmembrane region" description="Helical" evidence="1">
    <location>
        <begin position="6"/>
        <end position="24"/>
    </location>
</feature>